<dbReference type="KEGG" id="tpla:ElP_18980"/>
<organism evidence="1 2">
    <name type="scientific">Tautonia plasticadhaerens</name>
    <dbReference type="NCBI Taxonomy" id="2527974"/>
    <lineage>
        <taxon>Bacteria</taxon>
        <taxon>Pseudomonadati</taxon>
        <taxon>Planctomycetota</taxon>
        <taxon>Planctomycetia</taxon>
        <taxon>Isosphaerales</taxon>
        <taxon>Isosphaeraceae</taxon>
        <taxon>Tautonia</taxon>
    </lineage>
</organism>
<accession>A0A518GZK5</accession>
<protein>
    <submittedName>
        <fullName evidence="1">Uncharacterized protein</fullName>
    </submittedName>
</protein>
<dbReference type="Proteomes" id="UP000317835">
    <property type="component" value="Chromosome"/>
</dbReference>
<evidence type="ECO:0000313" key="2">
    <source>
        <dbReference type="Proteomes" id="UP000317835"/>
    </source>
</evidence>
<keyword evidence="2" id="KW-1185">Reference proteome</keyword>
<sequence length="104" mass="10674">MSLPPRAPRRLLLLSGPVAGLARSAVARPGVGTAARPTLRVRFDAEVAVTLERWSAAGRSSTTYAGATIDHLLPRFAPGERCRVTVSGGSAAAPVAGFAELVAP</sequence>
<proteinExistence type="predicted"/>
<name>A0A518GZK5_9BACT</name>
<reference evidence="1 2" key="1">
    <citation type="submission" date="2019-02" db="EMBL/GenBank/DDBJ databases">
        <title>Deep-cultivation of Planctomycetes and their phenomic and genomic characterization uncovers novel biology.</title>
        <authorList>
            <person name="Wiegand S."/>
            <person name="Jogler M."/>
            <person name="Boedeker C."/>
            <person name="Pinto D."/>
            <person name="Vollmers J."/>
            <person name="Rivas-Marin E."/>
            <person name="Kohn T."/>
            <person name="Peeters S.H."/>
            <person name="Heuer A."/>
            <person name="Rast P."/>
            <person name="Oberbeckmann S."/>
            <person name="Bunk B."/>
            <person name="Jeske O."/>
            <person name="Meyerdierks A."/>
            <person name="Storesund J.E."/>
            <person name="Kallscheuer N."/>
            <person name="Luecker S."/>
            <person name="Lage O.M."/>
            <person name="Pohl T."/>
            <person name="Merkel B.J."/>
            <person name="Hornburger P."/>
            <person name="Mueller R.-W."/>
            <person name="Bruemmer F."/>
            <person name="Labrenz M."/>
            <person name="Spormann A.M."/>
            <person name="Op den Camp H."/>
            <person name="Overmann J."/>
            <person name="Amann R."/>
            <person name="Jetten M.S.M."/>
            <person name="Mascher T."/>
            <person name="Medema M.H."/>
            <person name="Devos D.P."/>
            <person name="Kaster A.-K."/>
            <person name="Ovreas L."/>
            <person name="Rohde M."/>
            <person name="Galperin M.Y."/>
            <person name="Jogler C."/>
        </authorList>
    </citation>
    <scope>NUCLEOTIDE SEQUENCE [LARGE SCALE GENOMIC DNA]</scope>
    <source>
        <strain evidence="1 2">ElP</strain>
    </source>
</reference>
<dbReference type="EMBL" id="CP036426">
    <property type="protein sequence ID" value="QDV34017.1"/>
    <property type="molecule type" value="Genomic_DNA"/>
</dbReference>
<gene>
    <name evidence="1" type="ORF">ElP_18980</name>
</gene>
<dbReference type="AlphaFoldDB" id="A0A518GZK5"/>
<dbReference type="RefSeq" id="WP_145268595.1">
    <property type="nucleotide sequence ID" value="NZ_CP036426.1"/>
</dbReference>
<evidence type="ECO:0000313" key="1">
    <source>
        <dbReference type="EMBL" id="QDV34017.1"/>
    </source>
</evidence>